<dbReference type="Proteomes" id="UP001153737">
    <property type="component" value="Chromosome 11"/>
</dbReference>
<dbReference type="PANTHER" id="PTHR46704:SF1">
    <property type="entry name" value="TELOMERE LENGTH REGULATION PROTEIN TEL2 HOMOLOG"/>
    <property type="match status" value="1"/>
</dbReference>
<evidence type="ECO:0000313" key="1">
    <source>
        <dbReference type="EMBL" id="CAG9814961.1"/>
    </source>
</evidence>
<proteinExistence type="predicted"/>
<dbReference type="OrthoDB" id="6777793at2759"/>
<dbReference type="PANTHER" id="PTHR46704">
    <property type="entry name" value="CXC DOMAIN-CONTAINING PROTEIN-RELATED"/>
    <property type="match status" value="1"/>
</dbReference>
<name>A0A9N9SAA4_PHACE</name>
<gene>
    <name evidence="1" type="ORF">PHAECO_LOCUS2552</name>
</gene>
<organism evidence="1 2">
    <name type="scientific">Phaedon cochleariae</name>
    <name type="common">Mustard beetle</name>
    <dbReference type="NCBI Taxonomy" id="80249"/>
    <lineage>
        <taxon>Eukaryota</taxon>
        <taxon>Metazoa</taxon>
        <taxon>Ecdysozoa</taxon>
        <taxon>Arthropoda</taxon>
        <taxon>Hexapoda</taxon>
        <taxon>Insecta</taxon>
        <taxon>Pterygota</taxon>
        <taxon>Neoptera</taxon>
        <taxon>Endopterygota</taxon>
        <taxon>Coleoptera</taxon>
        <taxon>Polyphaga</taxon>
        <taxon>Cucujiformia</taxon>
        <taxon>Chrysomeloidea</taxon>
        <taxon>Chrysomelidae</taxon>
        <taxon>Chrysomelinae</taxon>
        <taxon>Chrysomelini</taxon>
        <taxon>Phaedon</taxon>
    </lineage>
</organism>
<reference evidence="1" key="1">
    <citation type="submission" date="2022-01" db="EMBL/GenBank/DDBJ databases">
        <authorList>
            <person name="King R."/>
        </authorList>
    </citation>
    <scope>NUCLEOTIDE SEQUENCE</scope>
</reference>
<protein>
    <recommendedName>
        <fullName evidence="3">Tesmin/TSO1-like CXC domain-containing protein</fullName>
    </recommendedName>
</protein>
<sequence length="1303" mass="146569">MASSTEAGLCFICQNSLAEGEVNVVKAKGVARLLDSSVKRKKSADEQFLKNLKQVTVHSACQKKYNNEGMIKASLRRGHDAPRPSLRSYRSERAPFDFNNRCFLCEDVITDEYRKRQAKLPIDRRNGTVKVTLREVANTILAYAQKRGDEWGQKIEDRVSQLNNLNTDLVAVNAEYHQKCLQTFYQLPSRVQKRGHCPATYVDEAMEIIFKFLEDNSEECQFSVGQLLDLVPEDCRPHPKTLKRRLEGKYGDDIIISDSPNRECIICFKNTGHKILSDNWYVNEKKGDPKEERLRVVKTAGKIILEDIRSKMFSTVAYPPIDNFLGDSHSVVPETLLLLLHTIILTNKRSSMNSWKIKCLALAHAILIAVRPRSFLSSIMIAVATYVYKKFGSRHLLNLLATLGFSAPYTEATRLEGSYVLQAERTEIDESVNPFSQFIFDNADFNVNTLDGHGTFHAMGGIMAVTPRKAVTYERDVARLKAHVSASDLVNKAGSVRVESYHRPTNGGLKTVKVKDINISSLQDVVPSASDVAWLYGKNSSFSSSVPGWNGFMELGTHSEKYECSKIVCLPFINAPPSEYATVYTSILVAIGECKALNQKTCVVTYDQPLYWKARDVVANNSFPELNSVVVRLGGFHLLMSFMGAMGTIMAGSGLKELFCMVYAGNSVDKILSGHAYARAIRSHFLTHAALAGLIIERLELTPEEVSALDTVINSPERSIILRAHRDPVILAVTDKFSAILKKIENSGRTARLWIQYFRMCTLMKNYIQAERMGDWNLHLECVRDMIPYFHAAGHLNYAKSAHLYLQDMLSLEMKMDPDEYHKFTTEGYFTIRRTDKFWSGIWSDMTIEQVLMRAMKSYGGLTRGRGVTDSVLSRWIVGMLCLQHICDQIEMFTDVRSATSEQHVDMRPSRVTRDNVDIEKLRSWFAEHPPFLEIEELVSLSTGAIADEGVNCHMAREIGISCMKKMVGENFEEVKLKRKNKVLTLASVSSVLKIKNKKFTVDPLTLFQRVCITKQSAEDLNELFRFELAPFPMSLFSEEGMMRKGKKSALYEAFTSVKEEYLGSRKCAVIDGGYLLHKVVWVSGCDTTSNPFGVGKKKVLSIYEKNHFLSDIVSVFKDEDATPRQISVAGEKFLVALYGGNIDTDTVDDLRYRIFSNSVAKSRFHLARLPPTRDAARYHSFRTYLQVQTWLGNEKSPSVWGWTLTKRGLIPITTTTDAAPEKLLHMIQCKCTTGCSTGACSCKKAGLRCSAICKNCAGNACENSPETELKEEDTDIECDEEVDMDETIAQDEDADLPLGTTK</sequence>
<evidence type="ECO:0000313" key="2">
    <source>
        <dbReference type="Proteomes" id="UP001153737"/>
    </source>
</evidence>
<evidence type="ECO:0008006" key="3">
    <source>
        <dbReference type="Google" id="ProtNLM"/>
    </source>
</evidence>
<reference evidence="1" key="2">
    <citation type="submission" date="2022-10" db="EMBL/GenBank/DDBJ databases">
        <authorList>
            <consortium name="ENA_rothamsted_submissions"/>
            <consortium name="culmorum"/>
            <person name="King R."/>
        </authorList>
    </citation>
    <scope>NUCLEOTIDE SEQUENCE</scope>
</reference>
<keyword evidence="2" id="KW-1185">Reference proteome</keyword>
<dbReference type="EMBL" id="OU896717">
    <property type="protein sequence ID" value="CAG9814961.1"/>
    <property type="molecule type" value="Genomic_DNA"/>
</dbReference>
<accession>A0A9N9SAA4</accession>